<dbReference type="GO" id="GO:0016987">
    <property type="term" value="F:sigma factor activity"/>
    <property type="evidence" value="ECO:0007669"/>
    <property type="project" value="UniProtKB-KW"/>
</dbReference>
<dbReference type="Gene3D" id="1.10.1740.10">
    <property type="match status" value="1"/>
</dbReference>
<evidence type="ECO:0000256" key="4">
    <source>
        <dbReference type="ARBA" id="ARBA00023125"/>
    </source>
</evidence>
<proteinExistence type="inferred from homology"/>
<organism evidence="8 9">
    <name type="scientific">Aeoliella straminimaris</name>
    <dbReference type="NCBI Taxonomy" id="2954799"/>
    <lineage>
        <taxon>Bacteria</taxon>
        <taxon>Pseudomonadati</taxon>
        <taxon>Planctomycetota</taxon>
        <taxon>Planctomycetia</taxon>
        <taxon>Pirellulales</taxon>
        <taxon>Lacipirellulaceae</taxon>
        <taxon>Aeoliella</taxon>
    </lineage>
</organism>
<dbReference type="Gene3D" id="1.10.10.10">
    <property type="entry name" value="Winged helix-like DNA-binding domain superfamily/Winged helix DNA-binding domain"/>
    <property type="match status" value="1"/>
</dbReference>
<dbReference type="InterPro" id="IPR013249">
    <property type="entry name" value="RNA_pol_sigma70_r4_t2"/>
</dbReference>
<dbReference type="Proteomes" id="UP001155241">
    <property type="component" value="Unassembled WGS sequence"/>
</dbReference>
<dbReference type="PANTHER" id="PTHR43133">
    <property type="entry name" value="RNA POLYMERASE ECF-TYPE SIGMA FACTO"/>
    <property type="match status" value="1"/>
</dbReference>
<evidence type="ECO:0000259" key="6">
    <source>
        <dbReference type="Pfam" id="PF04542"/>
    </source>
</evidence>
<evidence type="ECO:0000256" key="1">
    <source>
        <dbReference type="ARBA" id="ARBA00010641"/>
    </source>
</evidence>
<gene>
    <name evidence="8" type="ORF">NG895_29805</name>
</gene>
<comment type="caution">
    <text evidence="8">The sequence shown here is derived from an EMBL/GenBank/DDBJ whole genome shotgun (WGS) entry which is preliminary data.</text>
</comment>
<comment type="similarity">
    <text evidence="1">Belongs to the sigma-70 factor family. ECF subfamily.</text>
</comment>
<dbReference type="SUPFAM" id="SSF88946">
    <property type="entry name" value="Sigma2 domain of RNA polymerase sigma factors"/>
    <property type="match status" value="1"/>
</dbReference>
<evidence type="ECO:0000256" key="5">
    <source>
        <dbReference type="ARBA" id="ARBA00023163"/>
    </source>
</evidence>
<feature type="domain" description="RNA polymerase sigma factor 70 region 4 type 2" evidence="7">
    <location>
        <begin position="121"/>
        <end position="173"/>
    </location>
</feature>
<keyword evidence="4" id="KW-0238">DNA-binding</keyword>
<dbReference type="InterPro" id="IPR013324">
    <property type="entry name" value="RNA_pol_sigma_r3/r4-like"/>
</dbReference>
<name>A0A9X2FFE6_9BACT</name>
<dbReference type="InterPro" id="IPR039425">
    <property type="entry name" value="RNA_pol_sigma-70-like"/>
</dbReference>
<evidence type="ECO:0000313" key="8">
    <source>
        <dbReference type="EMBL" id="MCO6048110.1"/>
    </source>
</evidence>
<dbReference type="PANTHER" id="PTHR43133:SF8">
    <property type="entry name" value="RNA POLYMERASE SIGMA FACTOR HI_1459-RELATED"/>
    <property type="match status" value="1"/>
</dbReference>
<accession>A0A9X2FFE6</accession>
<keyword evidence="5" id="KW-0804">Transcription</keyword>
<protein>
    <submittedName>
        <fullName evidence="8">Sigma-70 family RNA polymerase sigma factor</fullName>
    </submittedName>
</protein>
<evidence type="ECO:0000256" key="3">
    <source>
        <dbReference type="ARBA" id="ARBA00023082"/>
    </source>
</evidence>
<dbReference type="EMBL" id="JAMXLR010000095">
    <property type="protein sequence ID" value="MCO6048110.1"/>
    <property type="molecule type" value="Genomic_DNA"/>
</dbReference>
<evidence type="ECO:0000313" key="9">
    <source>
        <dbReference type="Proteomes" id="UP001155241"/>
    </source>
</evidence>
<dbReference type="AlphaFoldDB" id="A0A9X2FFE6"/>
<dbReference type="GO" id="GO:0003677">
    <property type="term" value="F:DNA binding"/>
    <property type="evidence" value="ECO:0007669"/>
    <property type="project" value="UniProtKB-KW"/>
</dbReference>
<dbReference type="NCBIfam" id="TIGR02937">
    <property type="entry name" value="sigma70-ECF"/>
    <property type="match status" value="1"/>
</dbReference>
<reference evidence="8" key="1">
    <citation type="submission" date="2022-06" db="EMBL/GenBank/DDBJ databases">
        <title>Aeoliella straminimaris, a novel planctomycete from sediments.</title>
        <authorList>
            <person name="Vitorino I.R."/>
            <person name="Lage O.M."/>
        </authorList>
    </citation>
    <scope>NUCLEOTIDE SEQUENCE</scope>
    <source>
        <strain evidence="8">ICT_H6.2</strain>
    </source>
</reference>
<feature type="domain" description="RNA polymerase sigma-70 region 2" evidence="6">
    <location>
        <begin position="27"/>
        <end position="92"/>
    </location>
</feature>
<evidence type="ECO:0000256" key="2">
    <source>
        <dbReference type="ARBA" id="ARBA00023015"/>
    </source>
</evidence>
<keyword evidence="3" id="KW-0731">Sigma factor</keyword>
<evidence type="ECO:0000259" key="7">
    <source>
        <dbReference type="Pfam" id="PF08281"/>
    </source>
</evidence>
<sequence>MNARERINDELLVIRAQEGSQRAITELVERWQDRLWRFAWRVTDDEQAAWDVLQEAWIVISRSIGRLEDPAAFPAWAYRITNNKARDWIRCRMSRRRADEVYGSARAESNSAEISAGNQHEDLTQALAALPGSDRAILSFYYEDNFSIAEIAEILSIPPGTVKSRLHYARRRLRRYLGEVSDERT</sequence>
<dbReference type="InterPro" id="IPR013325">
    <property type="entry name" value="RNA_pol_sigma_r2"/>
</dbReference>
<dbReference type="SUPFAM" id="SSF88659">
    <property type="entry name" value="Sigma3 and sigma4 domains of RNA polymerase sigma factors"/>
    <property type="match status" value="1"/>
</dbReference>
<keyword evidence="9" id="KW-1185">Reference proteome</keyword>
<dbReference type="RefSeq" id="WP_252856223.1">
    <property type="nucleotide sequence ID" value="NZ_JAMXLR010000095.1"/>
</dbReference>
<dbReference type="InterPro" id="IPR014284">
    <property type="entry name" value="RNA_pol_sigma-70_dom"/>
</dbReference>
<dbReference type="Pfam" id="PF04542">
    <property type="entry name" value="Sigma70_r2"/>
    <property type="match status" value="1"/>
</dbReference>
<keyword evidence="2" id="KW-0805">Transcription regulation</keyword>
<dbReference type="Pfam" id="PF08281">
    <property type="entry name" value="Sigma70_r4_2"/>
    <property type="match status" value="1"/>
</dbReference>
<dbReference type="InterPro" id="IPR036388">
    <property type="entry name" value="WH-like_DNA-bd_sf"/>
</dbReference>
<dbReference type="GO" id="GO:0006352">
    <property type="term" value="P:DNA-templated transcription initiation"/>
    <property type="evidence" value="ECO:0007669"/>
    <property type="project" value="InterPro"/>
</dbReference>
<dbReference type="InterPro" id="IPR007627">
    <property type="entry name" value="RNA_pol_sigma70_r2"/>
</dbReference>